<feature type="transmembrane region" description="Helical" evidence="1">
    <location>
        <begin position="147"/>
        <end position="170"/>
    </location>
</feature>
<dbReference type="EMBL" id="JBHSFN010000004">
    <property type="protein sequence ID" value="MFC4586145.1"/>
    <property type="molecule type" value="Genomic_DNA"/>
</dbReference>
<evidence type="ECO:0000313" key="2">
    <source>
        <dbReference type="EMBL" id="MFC4586145.1"/>
    </source>
</evidence>
<accession>A0ABV9ECN5</accession>
<feature type="transmembrane region" description="Helical" evidence="1">
    <location>
        <begin position="54"/>
        <end position="76"/>
    </location>
</feature>
<keyword evidence="1" id="KW-0472">Membrane</keyword>
<keyword evidence="1" id="KW-1133">Transmembrane helix</keyword>
<name>A0ABV9ECN5_9ACTN</name>
<dbReference type="RefSeq" id="WP_262841607.1">
    <property type="nucleotide sequence ID" value="NZ_JANZYP010000006.1"/>
</dbReference>
<keyword evidence="1" id="KW-0812">Transmembrane</keyword>
<sequence length="258" mass="25799">MRRELHAEWTKLRTVAAPGWLLLAVVALTAAASAGVAATVTCPPAGCAYDVPKLGLVGVQLGQAVVAILAVLVIGGEYGTGMIRTTLTAMPRRAAVLAAKAAVLTGATLAAGTAAVLASMLAGRLILPGNGFVPAPGQALLSLGDGPTLRAAAGSVLYLALVALLGLGVATAVRESAVAIGVVLGLLYLFPIVIGMFADEGWRHLLYAIGPSTAGLTVQVTTGLRELPIGPWTGLGVLAAWAAGALLCGGLMLRARDA</sequence>
<feature type="transmembrane region" description="Helical" evidence="1">
    <location>
        <begin position="232"/>
        <end position="253"/>
    </location>
</feature>
<dbReference type="Proteomes" id="UP001595891">
    <property type="component" value="Unassembled WGS sequence"/>
</dbReference>
<proteinExistence type="predicted"/>
<feature type="transmembrane region" description="Helical" evidence="1">
    <location>
        <begin position="177"/>
        <end position="198"/>
    </location>
</feature>
<evidence type="ECO:0000256" key="1">
    <source>
        <dbReference type="SAM" id="Phobius"/>
    </source>
</evidence>
<protein>
    <submittedName>
        <fullName evidence="2">ABC transporter permease subunit</fullName>
    </submittedName>
</protein>
<comment type="caution">
    <text evidence="2">The sequence shown here is derived from an EMBL/GenBank/DDBJ whole genome shotgun (WGS) entry which is preliminary data.</text>
</comment>
<organism evidence="2 3">
    <name type="scientific">Sphaerisporangium corydalis</name>
    <dbReference type="NCBI Taxonomy" id="1441875"/>
    <lineage>
        <taxon>Bacteria</taxon>
        <taxon>Bacillati</taxon>
        <taxon>Actinomycetota</taxon>
        <taxon>Actinomycetes</taxon>
        <taxon>Streptosporangiales</taxon>
        <taxon>Streptosporangiaceae</taxon>
        <taxon>Sphaerisporangium</taxon>
    </lineage>
</organism>
<evidence type="ECO:0000313" key="3">
    <source>
        <dbReference type="Proteomes" id="UP001595891"/>
    </source>
</evidence>
<feature type="transmembrane region" description="Helical" evidence="1">
    <location>
        <begin position="97"/>
        <end position="127"/>
    </location>
</feature>
<keyword evidence="3" id="KW-1185">Reference proteome</keyword>
<gene>
    <name evidence="2" type="ORF">ACFO8L_08680</name>
</gene>
<reference evidence="3" key="1">
    <citation type="journal article" date="2019" name="Int. J. Syst. Evol. Microbiol.">
        <title>The Global Catalogue of Microorganisms (GCM) 10K type strain sequencing project: providing services to taxonomists for standard genome sequencing and annotation.</title>
        <authorList>
            <consortium name="The Broad Institute Genomics Platform"/>
            <consortium name="The Broad Institute Genome Sequencing Center for Infectious Disease"/>
            <person name="Wu L."/>
            <person name="Ma J."/>
        </authorList>
    </citation>
    <scope>NUCLEOTIDE SEQUENCE [LARGE SCALE GENOMIC DNA]</scope>
    <source>
        <strain evidence="3">CCUG 49560</strain>
    </source>
</reference>